<dbReference type="InterPro" id="IPR050267">
    <property type="entry name" value="Anti-sigma-factor_SerPK"/>
</dbReference>
<dbReference type="OrthoDB" id="5244329at2"/>
<evidence type="ECO:0000256" key="1">
    <source>
        <dbReference type="ARBA" id="ARBA00022527"/>
    </source>
</evidence>
<dbReference type="EMBL" id="AXCY01000069">
    <property type="protein sequence ID" value="KGM09965.1"/>
    <property type="molecule type" value="Genomic_DNA"/>
</dbReference>
<evidence type="ECO:0000313" key="4">
    <source>
        <dbReference type="EMBL" id="KGM09965.1"/>
    </source>
</evidence>
<dbReference type="InterPro" id="IPR003594">
    <property type="entry name" value="HATPase_dom"/>
</dbReference>
<organism evidence="4 5">
    <name type="scientific">Cellulomonas carbonis T26</name>
    <dbReference type="NCBI Taxonomy" id="947969"/>
    <lineage>
        <taxon>Bacteria</taxon>
        <taxon>Bacillati</taxon>
        <taxon>Actinomycetota</taxon>
        <taxon>Actinomycetes</taxon>
        <taxon>Micrococcales</taxon>
        <taxon>Cellulomonadaceae</taxon>
        <taxon>Cellulomonas</taxon>
    </lineage>
</organism>
<reference evidence="4 5" key="2">
    <citation type="journal article" date="2015" name="Stand. Genomic Sci.">
        <title>Draft genome sequence of Cellulomonas carbonis T26(T) and comparative analysis of six Cellulomonas genomes.</title>
        <authorList>
            <person name="Zhuang W."/>
            <person name="Zhang S."/>
            <person name="Xia X."/>
            <person name="Wang G."/>
        </authorList>
    </citation>
    <scope>NUCLEOTIDE SEQUENCE [LARGE SCALE GENOMIC DNA]</scope>
    <source>
        <strain evidence="4 5">T26</strain>
    </source>
</reference>
<reference evidence="4 5" key="1">
    <citation type="submission" date="2013-08" db="EMBL/GenBank/DDBJ databases">
        <title>Genome sequencing of Cellulomonas carbonis T26.</title>
        <authorList>
            <person name="Chen F."/>
            <person name="Li Y."/>
            <person name="Wang G."/>
        </authorList>
    </citation>
    <scope>NUCLEOTIDE SEQUENCE [LARGE SCALE GENOMIC DNA]</scope>
    <source>
        <strain evidence="4 5">T26</strain>
    </source>
</reference>
<dbReference type="AlphaFoldDB" id="A0A0A0BPS8"/>
<dbReference type="GO" id="GO:0004674">
    <property type="term" value="F:protein serine/threonine kinase activity"/>
    <property type="evidence" value="ECO:0007669"/>
    <property type="project" value="UniProtKB-KW"/>
</dbReference>
<dbReference type="SUPFAM" id="SSF55874">
    <property type="entry name" value="ATPase domain of HSP90 chaperone/DNA topoisomerase II/histidine kinase"/>
    <property type="match status" value="1"/>
</dbReference>
<dbReference type="InterPro" id="IPR036890">
    <property type="entry name" value="HATPase_C_sf"/>
</dbReference>
<dbReference type="Proteomes" id="UP000029839">
    <property type="component" value="Unassembled WGS sequence"/>
</dbReference>
<keyword evidence="1" id="KW-0808">Transferase</keyword>
<proteinExistence type="predicted"/>
<dbReference type="Pfam" id="PF13581">
    <property type="entry name" value="HATPase_c_2"/>
    <property type="match status" value="1"/>
</dbReference>
<dbReference type="Gene3D" id="3.30.565.10">
    <property type="entry name" value="Histidine kinase-like ATPase, C-terminal domain"/>
    <property type="match status" value="1"/>
</dbReference>
<comment type="caution">
    <text evidence="4">The sequence shown here is derived from an EMBL/GenBank/DDBJ whole genome shotgun (WGS) entry which is preliminary data.</text>
</comment>
<feature type="region of interest" description="Disordered" evidence="2">
    <location>
        <begin position="285"/>
        <end position="304"/>
    </location>
</feature>
<evidence type="ECO:0000256" key="2">
    <source>
        <dbReference type="SAM" id="MobiDB-lite"/>
    </source>
</evidence>
<dbReference type="PANTHER" id="PTHR35526">
    <property type="entry name" value="ANTI-SIGMA-F FACTOR RSBW-RELATED"/>
    <property type="match status" value="1"/>
</dbReference>
<keyword evidence="1" id="KW-0723">Serine/threonine-protein kinase</keyword>
<keyword evidence="1" id="KW-0418">Kinase</keyword>
<dbReference type="CDD" id="cd16936">
    <property type="entry name" value="HATPase_RsbW-like"/>
    <property type="match status" value="1"/>
</dbReference>
<accession>A0A0A0BPS8</accession>
<gene>
    <name evidence="4" type="ORF">N868_17540</name>
</gene>
<dbReference type="PANTHER" id="PTHR35526:SF3">
    <property type="entry name" value="ANTI-SIGMA-F FACTOR RSBW"/>
    <property type="match status" value="1"/>
</dbReference>
<evidence type="ECO:0000259" key="3">
    <source>
        <dbReference type="Pfam" id="PF13581"/>
    </source>
</evidence>
<sequence>MSEPTARLRVPPHGSSVAATRSFVAETLSAHGLSDLADDATLAVAELVTNAVLHARTEVEVVVDVEPTTVRVTVRDDDRTLPVLRDFGSEATTGRGLAIVQALAADVGALTTRRGKAVWFTLDRVPTQPGSPEDRTGLPTVPSPPAPRRSVAVLEDLPVALWQEARRHEEAALRELVLVRGDHLPETVDAWAWFSDATTAHADLDAAVEHALTAARPGADGDAPATLRVEVPVTDDLARRTAQLLSTLDEAEALAAAGTMLMGPARPELVALRTWRCDEVVTQAAGGAATPWPGAAPRGTDRPR</sequence>
<dbReference type="RefSeq" id="WP_081978816.1">
    <property type="nucleotide sequence ID" value="NZ_AXCY01000069.1"/>
</dbReference>
<protein>
    <recommendedName>
        <fullName evidence="3">Histidine kinase/HSP90-like ATPase domain-containing protein</fullName>
    </recommendedName>
</protein>
<keyword evidence="5" id="KW-1185">Reference proteome</keyword>
<feature type="compositionally biased region" description="Low complexity" evidence="2">
    <location>
        <begin position="285"/>
        <end position="297"/>
    </location>
</feature>
<feature type="domain" description="Histidine kinase/HSP90-like ATPase" evidence="3">
    <location>
        <begin position="15"/>
        <end position="121"/>
    </location>
</feature>
<name>A0A0A0BPS8_9CELL</name>
<evidence type="ECO:0000313" key="5">
    <source>
        <dbReference type="Proteomes" id="UP000029839"/>
    </source>
</evidence>
<feature type="region of interest" description="Disordered" evidence="2">
    <location>
        <begin position="124"/>
        <end position="147"/>
    </location>
</feature>